<name>A0A1I3C1Q1_9RHOB</name>
<proteinExistence type="predicted"/>
<protein>
    <submittedName>
        <fullName evidence="2">Cyclin-dependent kinase inhibitor 3 (CDKN3)</fullName>
    </submittedName>
</protein>
<dbReference type="Pfam" id="PF22785">
    <property type="entry name" value="Tc-R-P"/>
    <property type="match status" value="1"/>
</dbReference>
<dbReference type="InterPro" id="IPR050561">
    <property type="entry name" value="PTP"/>
</dbReference>
<dbReference type="PROSITE" id="PS00383">
    <property type="entry name" value="TYR_PHOSPHATASE_1"/>
    <property type="match status" value="1"/>
</dbReference>
<evidence type="ECO:0000313" key="2">
    <source>
        <dbReference type="EMBL" id="SFH68487.1"/>
    </source>
</evidence>
<dbReference type="RefSeq" id="WP_092857481.1">
    <property type="nucleotide sequence ID" value="NZ_FOQH01000001.1"/>
</dbReference>
<dbReference type="OrthoDB" id="9806482at2"/>
<dbReference type="PANTHER" id="PTHR23339">
    <property type="entry name" value="TYROSINE SPECIFIC PROTEIN PHOSPHATASE AND DUAL SPECIFICITY PROTEIN PHOSPHATASE"/>
    <property type="match status" value="1"/>
</dbReference>
<dbReference type="InterPro" id="IPR029021">
    <property type="entry name" value="Prot-tyrosine_phosphatase-like"/>
</dbReference>
<dbReference type="EMBL" id="FOQH01000001">
    <property type="protein sequence ID" value="SFH68487.1"/>
    <property type="molecule type" value="Genomic_DNA"/>
</dbReference>
<dbReference type="Proteomes" id="UP000199377">
    <property type="component" value="Unassembled WGS sequence"/>
</dbReference>
<dbReference type="Gene3D" id="3.90.190.10">
    <property type="entry name" value="Protein tyrosine phosphatase superfamily"/>
    <property type="match status" value="1"/>
</dbReference>
<sequence>MSAEIHAIPGPGPGVLFIGPAPSGGRGLASELRAMREEGVDLLVSMLPAEEALRLGLQDEAAACAAAGIAFRSFPIRDFGLPGPALFAALVDELAAEIAAGRGVAVHCRAGIGRSGMAAACVAARFLGSAEAAVAAVSRARGLEIPDTPAQRVFIDEVVALDRG</sequence>
<evidence type="ECO:0000313" key="3">
    <source>
        <dbReference type="Proteomes" id="UP000199377"/>
    </source>
</evidence>
<feature type="domain" description="Tyrosine specific protein phosphatases" evidence="1">
    <location>
        <begin position="85"/>
        <end position="141"/>
    </location>
</feature>
<dbReference type="SUPFAM" id="SSF52799">
    <property type="entry name" value="(Phosphotyrosine protein) phosphatases II"/>
    <property type="match status" value="1"/>
</dbReference>
<reference evidence="2 3" key="1">
    <citation type="submission" date="2016-10" db="EMBL/GenBank/DDBJ databases">
        <authorList>
            <person name="de Groot N.N."/>
        </authorList>
    </citation>
    <scope>NUCLEOTIDE SEQUENCE [LARGE SCALE GENOMIC DNA]</scope>
    <source>
        <strain evidence="2 3">CGMCC 1.11030</strain>
    </source>
</reference>
<keyword evidence="3" id="KW-1185">Reference proteome</keyword>
<dbReference type="InterPro" id="IPR016130">
    <property type="entry name" value="Tyr_Pase_AS"/>
</dbReference>
<evidence type="ECO:0000259" key="1">
    <source>
        <dbReference type="PROSITE" id="PS50056"/>
    </source>
</evidence>
<dbReference type="InterPro" id="IPR000387">
    <property type="entry name" value="Tyr_Pase_dom"/>
</dbReference>
<accession>A0A1I3C1Q1</accession>
<organism evidence="2 3">
    <name type="scientific">Albimonas pacifica</name>
    <dbReference type="NCBI Taxonomy" id="1114924"/>
    <lineage>
        <taxon>Bacteria</taxon>
        <taxon>Pseudomonadati</taxon>
        <taxon>Pseudomonadota</taxon>
        <taxon>Alphaproteobacteria</taxon>
        <taxon>Rhodobacterales</taxon>
        <taxon>Paracoccaceae</taxon>
        <taxon>Albimonas</taxon>
    </lineage>
</organism>
<dbReference type="AlphaFoldDB" id="A0A1I3C1Q1"/>
<dbReference type="STRING" id="1114924.SAMN05216258_101507"/>
<dbReference type="PROSITE" id="PS50056">
    <property type="entry name" value="TYR_PHOSPHATASE_2"/>
    <property type="match status" value="1"/>
</dbReference>
<gene>
    <name evidence="2" type="ORF">SAMN05216258_101507</name>
</gene>